<protein>
    <submittedName>
        <fullName evidence="1">Uncharacterized protein</fullName>
    </submittedName>
</protein>
<sequence>MGSTILVPSRDSKVLKSKSPPWRLCLESPKDCEIALRLTALLAKIIHHGIIEINGNHHVRIEDLRGDPEVVGWVPFAANGCQVLEQCVHMLAGCTAALEVPLIDVFFNGKLGLGGVTHLLVAHDGWLPSDCMVKVAGDGAWDLVQSSVGTVDGKHRLAAFLGVQAASCSAQEEVRWMVDSLILLAQLVVETFSADDIAPLSVRLGFSGDIGVTCLAQLIVCDGRGGSHHAKEYVEGLIRQRAVENHAACCLTEVHILSAGYRLQHGTHGRYVLTIEWHGACEEAIGIKLGHPASGDGRVHDLQNAGELVDLVFSVKGVLVLHFDE</sequence>
<evidence type="ECO:0000313" key="1">
    <source>
        <dbReference type="EMBL" id="KAK8862721.1"/>
    </source>
</evidence>
<dbReference type="Proteomes" id="UP001390339">
    <property type="component" value="Unassembled WGS sequence"/>
</dbReference>
<gene>
    <name evidence="1" type="ORF">PGQ11_008956</name>
</gene>
<reference evidence="1 2" key="1">
    <citation type="journal article" date="2024" name="IMA Fungus">
        <title>Apiospora arundinis, a panoply of carbohydrate-active enzymes and secondary metabolites.</title>
        <authorList>
            <person name="Sorensen T."/>
            <person name="Petersen C."/>
            <person name="Muurmann A.T."/>
            <person name="Christiansen J.V."/>
            <person name="Brundto M.L."/>
            <person name="Overgaard C.K."/>
            <person name="Boysen A.T."/>
            <person name="Wollenberg R.D."/>
            <person name="Larsen T.O."/>
            <person name="Sorensen J.L."/>
            <person name="Nielsen K.L."/>
            <person name="Sondergaard T.E."/>
        </authorList>
    </citation>
    <scope>NUCLEOTIDE SEQUENCE [LARGE SCALE GENOMIC DNA]</scope>
    <source>
        <strain evidence="1 2">AAU 773</strain>
    </source>
</reference>
<keyword evidence="2" id="KW-1185">Reference proteome</keyword>
<accession>A0ABR2IGL5</accession>
<proteinExistence type="predicted"/>
<organism evidence="1 2">
    <name type="scientific">Apiospora arundinis</name>
    <dbReference type="NCBI Taxonomy" id="335852"/>
    <lineage>
        <taxon>Eukaryota</taxon>
        <taxon>Fungi</taxon>
        <taxon>Dikarya</taxon>
        <taxon>Ascomycota</taxon>
        <taxon>Pezizomycotina</taxon>
        <taxon>Sordariomycetes</taxon>
        <taxon>Xylariomycetidae</taxon>
        <taxon>Amphisphaeriales</taxon>
        <taxon>Apiosporaceae</taxon>
        <taxon>Apiospora</taxon>
    </lineage>
</organism>
<dbReference type="EMBL" id="JAPCWZ010000005">
    <property type="protein sequence ID" value="KAK8862721.1"/>
    <property type="molecule type" value="Genomic_DNA"/>
</dbReference>
<name>A0ABR2IGL5_9PEZI</name>
<comment type="caution">
    <text evidence="1">The sequence shown here is derived from an EMBL/GenBank/DDBJ whole genome shotgun (WGS) entry which is preliminary data.</text>
</comment>
<evidence type="ECO:0000313" key="2">
    <source>
        <dbReference type="Proteomes" id="UP001390339"/>
    </source>
</evidence>